<gene>
    <name evidence="6" type="ORF">D9V37_03875</name>
</gene>
<evidence type="ECO:0000256" key="4">
    <source>
        <dbReference type="ARBA" id="ARBA00048819"/>
    </source>
</evidence>
<dbReference type="InterPro" id="IPR050141">
    <property type="entry name" value="GCL_type2/YbdK_subfam"/>
</dbReference>
<dbReference type="NCBIfam" id="TIGR02050">
    <property type="entry name" value="gshA_cyan_rel"/>
    <property type="match status" value="1"/>
</dbReference>
<protein>
    <recommendedName>
        <fullName evidence="5">Putative glutamate--cysteine ligase 2</fullName>
        <ecNumber evidence="5">6.3.2.2</ecNumber>
    </recommendedName>
    <alternativeName>
        <fullName evidence="5">Gamma-glutamylcysteine synthetase 2</fullName>
        <shortName evidence="5">GCS 2</shortName>
        <shortName evidence="5">Gamma-GCS 2</shortName>
    </alternativeName>
</protein>
<dbReference type="GO" id="GO:0042398">
    <property type="term" value="P:modified amino acid biosynthetic process"/>
    <property type="evidence" value="ECO:0007669"/>
    <property type="project" value="InterPro"/>
</dbReference>
<dbReference type="SUPFAM" id="SSF55931">
    <property type="entry name" value="Glutamine synthetase/guanido kinase"/>
    <property type="match status" value="1"/>
</dbReference>
<dbReference type="InterPro" id="IPR011793">
    <property type="entry name" value="YbdK"/>
</dbReference>
<evidence type="ECO:0000256" key="1">
    <source>
        <dbReference type="ARBA" id="ARBA00022598"/>
    </source>
</evidence>
<comment type="similarity">
    <text evidence="5">Belongs to the glutamate--cysteine ligase type 2 family. YbdK subfamily.</text>
</comment>
<keyword evidence="7" id="KW-1185">Reference proteome</keyword>
<evidence type="ECO:0000313" key="7">
    <source>
        <dbReference type="Proteomes" id="UP000281708"/>
    </source>
</evidence>
<dbReference type="OrthoDB" id="9803842at2"/>
<reference evidence="6 7" key="1">
    <citation type="submission" date="2018-10" db="EMBL/GenBank/DDBJ databases">
        <title>Marmoricola sp. 4Q3S-7 whole genome shotgun sequence.</title>
        <authorList>
            <person name="Li F."/>
        </authorList>
    </citation>
    <scope>NUCLEOTIDE SEQUENCE [LARGE SCALE GENOMIC DNA]</scope>
    <source>
        <strain evidence="6 7">4Q3S-7</strain>
    </source>
</reference>
<keyword evidence="3 5" id="KW-0067">ATP-binding</keyword>
<comment type="catalytic activity">
    <reaction evidence="4 5">
        <text>L-cysteine + L-glutamate + ATP = gamma-L-glutamyl-L-cysteine + ADP + phosphate + H(+)</text>
        <dbReference type="Rhea" id="RHEA:13285"/>
        <dbReference type="ChEBI" id="CHEBI:15378"/>
        <dbReference type="ChEBI" id="CHEBI:29985"/>
        <dbReference type="ChEBI" id="CHEBI:30616"/>
        <dbReference type="ChEBI" id="CHEBI:35235"/>
        <dbReference type="ChEBI" id="CHEBI:43474"/>
        <dbReference type="ChEBI" id="CHEBI:58173"/>
        <dbReference type="ChEBI" id="CHEBI:456216"/>
        <dbReference type="EC" id="6.3.2.2"/>
    </reaction>
</comment>
<evidence type="ECO:0000256" key="3">
    <source>
        <dbReference type="ARBA" id="ARBA00022840"/>
    </source>
</evidence>
<dbReference type="PANTHER" id="PTHR36510">
    <property type="entry name" value="GLUTAMATE--CYSTEINE LIGASE 2-RELATED"/>
    <property type="match status" value="1"/>
</dbReference>
<dbReference type="HAMAP" id="MF_01609">
    <property type="entry name" value="Glu_cys_ligase_2"/>
    <property type="match status" value="1"/>
</dbReference>
<dbReference type="AlphaFoldDB" id="A0A3L8P7W4"/>
<dbReference type="EC" id="6.3.2.2" evidence="5"/>
<evidence type="ECO:0000256" key="5">
    <source>
        <dbReference type="HAMAP-Rule" id="MF_01609"/>
    </source>
</evidence>
<dbReference type="RefSeq" id="WP_121804747.1">
    <property type="nucleotide sequence ID" value="NZ_RDBE01000001.1"/>
</dbReference>
<accession>A0A3L8P7W4</accession>
<dbReference type="Pfam" id="PF04107">
    <property type="entry name" value="GCS2"/>
    <property type="match status" value="1"/>
</dbReference>
<evidence type="ECO:0000313" key="6">
    <source>
        <dbReference type="EMBL" id="RLV51067.1"/>
    </source>
</evidence>
<dbReference type="InterPro" id="IPR014746">
    <property type="entry name" value="Gln_synth/guanido_kin_cat_dom"/>
</dbReference>
<dbReference type="GO" id="GO:0004357">
    <property type="term" value="F:glutamate-cysteine ligase activity"/>
    <property type="evidence" value="ECO:0007669"/>
    <property type="project" value="UniProtKB-EC"/>
</dbReference>
<keyword evidence="1 5" id="KW-0436">Ligase</keyword>
<name>A0A3L8P7W4_9ACTN</name>
<dbReference type="PANTHER" id="PTHR36510:SF1">
    <property type="entry name" value="GLUTAMATE--CYSTEINE LIGASE 2-RELATED"/>
    <property type="match status" value="1"/>
</dbReference>
<comment type="function">
    <text evidence="5">ATP-dependent carboxylate-amine ligase which exhibits weak glutamate--cysteine ligase activity.</text>
</comment>
<organism evidence="6 7">
    <name type="scientific">Nocardioides mangrovicus</name>
    <dbReference type="NCBI Taxonomy" id="2478913"/>
    <lineage>
        <taxon>Bacteria</taxon>
        <taxon>Bacillati</taxon>
        <taxon>Actinomycetota</taxon>
        <taxon>Actinomycetes</taxon>
        <taxon>Propionibacteriales</taxon>
        <taxon>Nocardioidaceae</taxon>
        <taxon>Nocardioides</taxon>
    </lineage>
</organism>
<evidence type="ECO:0000256" key="2">
    <source>
        <dbReference type="ARBA" id="ARBA00022741"/>
    </source>
</evidence>
<dbReference type="EMBL" id="RDBE01000001">
    <property type="protein sequence ID" value="RLV51067.1"/>
    <property type="molecule type" value="Genomic_DNA"/>
</dbReference>
<dbReference type="GO" id="GO:0005524">
    <property type="term" value="F:ATP binding"/>
    <property type="evidence" value="ECO:0007669"/>
    <property type="project" value="UniProtKB-KW"/>
</dbReference>
<proteinExistence type="inferred from homology"/>
<sequence>MSPRTLGVEEELLLVDPDSLRPVARAGAAVAANRREEEVGHELFGHQLETSTEPAVEPDDVLAQLRAGRRAVQEAARAAGAVALPLATSPLAPEVEEFTPHDRYLRFEGAFGEVAREAHVCAMHVHVGIESREEGLRVLDGIRPWLPLLVAMSANSPYWRGHDTGFASWRTVVWGRWATTGSREPFGDAATYDEVARSMVEWGAALDPGMLYFDARLSAHAPTVEVRVADVCLEAEDALLVAVLVRGLVSTYAGRDAEPWRADLLRAATWRAARVGLGDELVHPLARRLAPPREVLAALLEVCGEHVDADLVESLVEPVLARGTGAVQQRRVHEREGDVASVVRDLVDRIADP</sequence>
<keyword evidence="2 5" id="KW-0547">Nucleotide-binding</keyword>
<comment type="caution">
    <text evidence="6">The sequence shown here is derived from an EMBL/GenBank/DDBJ whole genome shotgun (WGS) entry which is preliminary data.</text>
</comment>
<dbReference type="Gene3D" id="3.30.590.20">
    <property type="match status" value="1"/>
</dbReference>
<dbReference type="InterPro" id="IPR006336">
    <property type="entry name" value="GCS2"/>
</dbReference>
<dbReference type="Proteomes" id="UP000281708">
    <property type="component" value="Unassembled WGS sequence"/>
</dbReference>
<dbReference type="NCBIfam" id="NF010041">
    <property type="entry name" value="PRK13517.1-1"/>
    <property type="match status" value="1"/>
</dbReference>